<dbReference type="EMBL" id="CAJOAX010025177">
    <property type="protein sequence ID" value="CAF4221376.1"/>
    <property type="molecule type" value="Genomic_DNA"/>
</dbReference>
<name>A0A820CQI8_9BILA</name>
<proteinExistence type="predicted"/>
<sequence>MRPKKGGTGANKQRQSSVNSINTQQSQTAVADVGGAMAMSHSPRTKASAGAK</sequence>
<evidence type="ECO:0000256" key="1">
    <source>
        <dbReference type="SAM" id="MobiDB-lite"/>
    </source>
</evidence>
<gene>
    <name evidence="2" type="ORF">OTI717_LOCUS39391</name>
</gene>
<feature type="non-terminal residue" evidence="2">
    <location>
        <position position="52"/>
    </location>
</feature>
<protein>
    <submittedName>
        <fullName evidence="2">Uncharacterized protein</fullName>
    </submittedName>
</protein>
<evidence type="ECO:0000313" key="3">
    <source>
        <dbReference type="Proteomes" id="UP000663823"/>
    </source>
</evidence>
<dbReference type="AlphaFoldDB" id="A0A820CQI8"/>
<feature type="compositionally biased region" description="Polar residues" evidence="1">
    <location>
        <begin position="10"/>
        <end position="29"/>
    </location>
</feature>
<evidence type="ECO:0000313" key="2">
    <source>
        <dbReference type="EMBL" id="CAF4221376.1"/>
    </source>
</evidence>
<dbReference type="Proteomes" id="UP000663823">
    <property type="component" value="Unassembled WGS sequence"/>
</dbReference>
<accession>A0A820CQI8</accession>
<reference evidence="2" key="1">
    <citation type="submission" date="2021-02" db="EMBL/GenBank/DDBJ databases">
        <authorList>
            <person name="Nowell W R."/>
        </authorList>
    </citation>
    <scope>NUCLEOTIDE SEQUENCE</scope>
</reference>
<feature type="region of interest" description="Disordered" evidence="1">
    <location>
        <begin position="1"/>
        <end position="52"/>
    </location>
</feature>
<organism evidence="2 3">
    <name type="scientific">Rotaria sordida</name>
    <dbReference type="NCBI Taxonomy" id="392033"/>
    <lineage>
        <taxon>Eukaryota</taxon>
        <taxon>Metazoa</taxon>
        <taxon>Spiralia</taxon>
        <taxon>Gnathifera</taxon>
        <taxon>Rotifera</taxon>
        <taxon>Eurotatoria</taxon>
        <taxon>Bdelloidea</taxon>
        <taxon>Philodinida</taxon>
        <taxon>Philodinidae</taxon>
        <taxon>Rotaria</taxon>
    </lineage>
</organism>
<comment type="caution">
    <text evidence="2">The sequence shown here is derived from an EMBL/GenBank/DDBJ whole genome shotgun (WGS) entry which is preliminary data.</text>
</comment>